<evidence type="ECO:0000313" key="3">
    <source>
        <dbReference type="Proteomes" id="UP000076761"/>
    </source>
</evidence>
<gene>
    <name evidence="2" type="ORF">NEOLEDRAFT_469578</name>
</gene>
<evidence type="ECO:0000259" key="1">
    <source>
        <dbReference type="Pfam" id="PF02129"/>
    </source>
</evidence>
<keyword evidence="2" id="KW-0378">Hydrolase</keyword>
<keyword evidence="3" id="KW-1185">Reference proteome</keyword>
<sequence length="236" mass="25858">MSLESFTNHLITLPSGTILHADAVGPSSGVPDDPCKIAVCLHPWSWLGGSKDDPTLRCLERVLVSAGYYVVRYNSRGVGKSSGWPSFTGSSEAQDLRDLVQWLIGRVSSVEHVLIAGYSHGSLIASLHPILPSPIKTYHLLLSYPLGPRGWLTAFRTSTYTNALATLVHNPAANVLVVYGTKDEFTGISKYDTWAEELKRARGDAALRIERIEGATHFWFSYEAELQDTVGTWLAS</sequence>
<name>A0A165VIJ0_9AGAM</name>
<dbReference type="Proteomes" id="UP000076761">
    <property type="component" value="Unassembled WGS sequence"/>
</dbReference>
<dbReference type="InterPro" id="IPR000383">
    <property type="entry name" value="Xaa-Pro-like_dom"/>
</dbReference>
<dbReference type="Gene3D" id="3.40.50.1820">
    <property type="entry name" value="alpha/beta hydrolase"/>
    <property type="match status" value="1"/>
</dbReference>
<evidence type="ECO:0000313" key="2">
    <source>
        <dbReference type="EMBL" id="KZT29718.1"/>
    </source>
</evidence>
<dbReference type="PANTHER" id="PTHR42103:SF2">
    <property type="entry name" value="AB HYDROLASE-1 DOMAIN-CONTAINING PROTEIN"/>
    <property type="match status" value="1"/>
</dbReference>
<dbReference type="OrthoDB" id="10260961at2759"/>
<dbReference type="GO" id="GO:0016787">
    <property type="term" value="F:hydrolase activity"/>
    <property type="evidence" value="ECO:0007669"/>
    <property type="project" value="UniProtKB-KW"/>
</dbReference>
<protein>
    <submittedName>
        <fullName evidence="2">Alpha/beta-hydrolase</fullName>
    </submittedName>
</protein>
<dbReference type="AlphaFoldDB" id="A0A165VIJ0"/>
<dbReference type="SUPFAM" id="SSF53474">
    <property type="entry name" value="alpha/beta-Hydrolases"/>
    <property type="match status" value="1"/>
</dbReference>
<dbReference type="EMBL" id="KV425553">
    <property type="protein sequence ID" value="KZT29718.1"/>
    <property type="molecule type" value="Genomic_DNA"/>
</dbReference>
<dbReference type="InParanoid" id="A0A165VIJ0"/>
<dbReference type="Pfam" id="PF02129">
    <property type="entry name" value="Peptidase_S15"/>
    <property type="match status" value="1"/>
</dbReference>
<dbReference type="STRING" id="1314782.A0A165VIJ0"/>
<dbReference type="InterPro" id="IPR029058">
    <property type="entry name" value="AB_hydrolase_fold"/>
</dbReference>
<reference evidence="2 3" key="1">
    <citation type="journal article" date="2016" name="Mol. Biol. Evol.">
        <title>Comparative Genomics of Early-Diverging Mushroom-Forming Fungi Provides Insights into the Origins of Lignocellulose Decay Capabilities.</title>
        <authorList>
            <person name="Nagy L.G."/>
            <person name="Riley R."/>
            <person name="Tritt A."/>
            <person name="Adam C."/>
            <person name="Daum C."/>
            <person name="Floudas D."/>
            <person name="Sun H."/>
            <person name="Yadav J.S."/>
            <person name="Pangilinan J."/>
            <person name="Larsson K.H."/>
            <person name="Matsuura K."/>
            <person name="Barry K."/>
            <person name="Labutti K."/>
            <person name="Kuo R."/>
            <person name="Ohm R.A."/>
            <person name="Bhattacharya S.S."/>
            <person name="Shirouzu T."/>
            <person name="Yoshinaga Y."/>
            <person name="Martin F.M."/>
            <person name="Grigoriev I.V."/>
            <person name="Hibbett D.S."/>
        </authorList>
    </citation>
    <scope>NUCLEOTIDE SEQUENCE [LARGE SCALE GENOMIC DNA]</scope>
    <source>
        <strain evidence="2 3">HHB14362 ss-1</strain>
    </source>
</reference>
<accession>A0A165VIJ0</accession>
<organism evidence="2 3">
    <name type="scientific">Neolentinus lepideus HHB14362 ss-1</name>
    <dbReference type="NCBI Taxonomy" id="1314782"/>
    <lineage>
        <taxon>Eukaryota</taxon>
        <taxon>Fungi</taxon>
        <taxon>Dikarya</taxon>
        <taxon>Basidiomycota</taxon>
        <taxon>Agaricomycotina</taxon>
        <taxon>Agaricomycetes</taxon>
        <taxon>Gloeophyllales</taxon>
        <taxon>Gloeophyllaceae</taxon>
        <taxon>Neolentinus</taxon>
    </lineage>
</organism>
<dbReference type="PANTHER" id="PTHR42103">
    <property type="entry name" value="ALPHA/BETA-HYDROLASES SUPERFAMILY PROTEIN"/>
    <property type="match status" value="1"/>
</dbReference>
<feature type="domain" description="Xaa-Pro dipeptidyl-peptidase-like" evidence="1">
    <location>
        <begin position="17"/>
        <end position="124"/>
    </location>
</feature>
<proteinExistence type="predicted"/>